<evidence type="ECO:0000256" key="5">
    <source>
        <dbReference type="ARBA" id="ARBA00022691"/>
    </source>
</evidence>
<dbReference type="GO" id="GO:0032259">
    <property type="term" value="P:methylation"/>
    <property type="evidence" value="ECO:0007669"/>
    <property type="project" value="UniProtKB-KW"/>
</dbReference>
<keyword evidence="3 7" id="KW-0489">Methyltransferase</keyword>
<dbReference type="PRINTS" id="PR00505">
    <property type="entry name" value="D12N6MTFRASE"/>
</dbReference>
<evidence type="ECO:0000256" key="4">
    <source>
        <dbReference type="ARBA" id="ARBA00022679"/>
    </source>
</evidence>
<dbReference type="Proteomes" id="UP000547628">
    <property type="component" value="Unassembled WGS sequence"/>
</dbReference>
<dbReference type="NCBIfam" id="TIGR00571">
    <property type="entry name" value="dam"/>
    <property type="match status" value="1"/>
</dbReference>
<dbReference type="EC" id="2.1.1.72" evidence="2 7"/>
<dbReference type="Gene3D" id="1.10.1020.10">
    <property type="entry name" value="Adenine-specific Methyltransferase, Domain 2"/>
    <property type="match status" value="1"/>
</dbReference>
<dbReference type="PANTHER" id="PTHR30481:SF3">
    <property type="entry name" value="DNA ADENINE METHYLASE"/>
    <property type="match status" value="1"/>
</dbReference>
<organism evidence="8 9">
    <name type="scientific">Limosilactobacillus albertensis</name>
    <dbReference type="NCBI Taxonomy" id="2759752"/>
    <lineage>
        <taxon>Bacteria</taxon>
        <taxon>Bacillati</taxon>
        <taxon>Bacillota</taxon>
        <taxon>Bacilli</taxon>
        <taxon>Lactobacillales</taxon>
        <taxon>Lactobacillaceae</taxon>
        <taxon>Limosilactobacillus</taxon>
    </lineage>
</organism>
<evidence type="ECO:0000313" key="9">
    <source>
        <dbReference type="Proteomes" id="UP000547628"/>
    </source>
</evidence>
<dbReference type="Gene3D" id="3.40.50.150">
    <property type="entry name" value="Vaccinia Virus protein VP39"/>
    <property type="match status" value="1"/>
</dbReference>
<comment type="caution">
    <text evidence="8">The sequence shown here is derived from an EMBL/GenBank/DDBJ whole genome shotgun (WGS) entry which is preliminary data.</text>
</comment>
<name>A0A839H8L8_9LACO</name>
<accession>A0A839H8L8</accession>
<evidence type="ECO:0000256" key="1">
    <source>
        <dbReference type="ARBA" id="ARBA00006594"/>
    </source>
</evidence>
<dbReference type="GO" id="GO:1904047">
    <property type="term" value="F:S-adenosyl-L-methionine binding"/>
    <property type="evidence" value="ECO:0007669"/>
    <property type="project" value="TreeGrafter"/>
</dbReference>
<sequence>MKPILKYRGGKSREIKYFKDYIPKFDTYYEPFFGGGAVYFYLEPQKAVINDVNKRLIDFYKDVKDEFDLTHIQLSKLGDEYKKNRELFDLEKSKHPHDHVPDKNESVYYKIRDIFNGKTSTELTYATVYFYINKTAYSGMIRYNKNGDFNVPFGRYKNFNTDLLNKGHYNLLKSATITNNDYIKSFESATSNDFMFLDPPYDTVFSEYGNEVFTGDFGEDEHRRLAEDFKNLSCKALMVIGETELTDELYNGYIKGKYNKRYSVNIRNRFKSSANHLIVTNY</sequence>
<dbReference type="GO" id="GO:0009007">
    <property type="term" value="F:site-specific DNA-methyltransferase (adenine-specific) activity"/>
    <property type="evidence" value="ECO:0007669"/>
    <property type="project" value="UniProtKB-UniRule"/>
</dbReference>
<dbReference type="PANTHER" id="PTHR30481">
    <property type="entry name" value="DNA ADENINE METHYLASE"/>
    <property type="match status" value="1"/>
</dbReference>
<proteinExistence type="inferred from homology"/>
<dbReference type="InterPro" id="IPR029063">
    <property type="entry name" value="SAM-dependent_MTases_sf"/>
</dbReference>
<evidence type="ECO:0000313" key="8">
    <source>
        <dbReference type="EMBL" id="MBB1122799.1"/>
    </source>
</evidence>
<protein>
    <recommendedName>
        <fullName evidence="2 7">Site-specific DNA-methyltransferase (adenine-specific)</fullName>
        <ecNumber evidence="2 7">2.1.1.72</ecNumber>
    </recommendedName>
</protein>
<dbReference type="EMBL" id="JACIVD010000048">
    <property type="protein sequence ID" value="MBB1122799.1"/>
    <property type="molecule type" value="Genomic_DNA"/>
</dbReference>
<dbReference type="PROSITE" id="PS00092">
    <property type="entry name" value="N6_MTASE"/>
    <property type="match status" value="1"/>
</dbReference>
<reference evidence="8 9" key="1">
    <citation type="submission" date="2020-07" db="EMBL/GenBank/DDBJ databases">
        <title>Description of Limosilactobacillus balticus sp. nov., Limosilactobacillus agrestis sp. nov., Limosilactobacillus albertensis sp. nov., Limosilactobacillus rudii sp. nov., Limosilactobacillus fastidiosus sp. nov., five novel Limosilactobacillus species isolated from the vertebrate gastrointestinal tract, and proposal of 6 subspecies of Limosilactobacillus reuteri adapted to the gastrointestinal tract of specific vertebrate hosts.</title>
        <authorList>
            <person name="Li F."/>
            <person name="Cheng C."/>
            <person name="Zheng J."/>
            <person name="Quevedo R.M."/>
            <person name="Li J."/>
            <person name="Roos S."/>
            <person name="Gaenzle M.G."/>
            <person name="Walter J."/>
        </authorList>
    </citation>
    <scope>NUCLEOTIDE SEQUENCE [LARGE SCALE GENOMIC DNA]</scope>
    <source>
        <strain evidence="8 9">Lr3000</strain>
    </source>
</reference>
<dbReference type="AlphaFoldDB" id="A0A839H8L8"/>
<keyword evidence="4 7" id="KW-0808">Transferase</keyword>
<dbReference type="GO" id="GO:0006298">
    <property type="term" value="P:mismatch repair"/>
    <property type="evidence" value="ECO:0007669"/>
    <property type="project" value="TreeGrafter"/>
</dbReference>
<dbReference type="InterPro" id="IPR002052">
    <property type="entry name" value="DNA_methylase_N6_adenine_CS"/>
</dbReference>
<dbReference type="GO" id="GO:0009307">
    <property type="term" value="P:DNA restriction-modification system"/>
    <property type="evidence" value="ECO:0007669"/>
    <property type="project" value="InterPro"/>
</dbReference>
<dbReference type="GO" id="GO:0043565">
    <property type="term" value="F:sequence-specific DNA binding"/>
    <property type="evidence" value="ECO:0007669"/>
    <property type="project" value="TreeGrafter"/>
</dbReference>
<dbReference type="Pfam" id="PF02086">
    <property type="entry name" value="MethyltransfD12"/>
    <property type="match status" value="1"/>
</dbReference>
<keyword evidence="5 7" id="KW-0949">S-adenosyl-L-methionine</keyword>
<evidence type="ECO:0000256" key="7">
    <source>
        <dbReference type="RuleBase" id="RU361257"/>
    </source>
</evidence>
<dbReference type="InterPro" id="IPR023095">
    <property type="entry name" value="Ade_MeTrfase_dom_2"/>
</dbReference>
<comment type="similarity">
    <text evidence="1 7">Belongs to the N(4)/N(6)-methyltransferase family.</text>
</comment>
<gene>
    <name evidence="8" type="ORF">H5S41_02290</name>
</gene>
<dbReference type="SUPFAM" id="SSF53335">
    <property type="entry name" value="S-adenosyl-L-methionine-dependent methyltransferases"/>
    <property type="match status" value="1"/>
</dbReference>
<dbReference type="RefSeq" id="WP_182602105.1">
    <property type="nucleotide sequence ID" value="NZ_JACIVD010000048.1"/>
</dbReference>
<evidence type="ECO:0000256" key="2">
    <source>
        <dbReference type="ARBA" id="ARBA00011900"/>
    </source>
</evidence>
<comment type="catalytic activity">
    <reaction evidence="6 7">
        <text>a 2'-deoxyadenosine in DNA + S-adenosyl-L-methionine = an N(6)-methyl-2'-deoxyadenosine in DNA + S-adenosyl-L-homocysteine + H(+)</text>
        <dbReference type="Rhea" id="RHEA:15197"/>
        <dbReference type="Rhea" id="RHEA-COMP:12418"/>
        <dbReference type="Rhea" id="RHEA-COMP:12419"/>
        <dbReference type="ChEBI" id="CHEBI:15378"/>
        <dbReference type="ChEBI" id="CHEBI:57856"/>
        <dbReference type="ChEBI" id="CHEBI:59789"/>
        <dbReference type="ChEBI" id="CHEBI:90615"/>
        <dbReference type="ChEBI" id="CHEBI:90616"/>
        <dbReference type="EC" id="2.1.1.72"/>
    </reaction>
</comment>
<evidence type="ECO:0000256" key="3">
    <source>
        <dbReference type="ARBA" id="ARBA00022603"/>
    </source>
</evidence>
<dbReference type="InterPro" id="IPR012263">
    <property type="entry name" value="M_m6A_EcoRV"/>
</dbReference>
<evidence type="ECO:0000256" key="6">
    <source>
        <dbReference type="ARBA" id="ARBA00047942"/>
    </source>
</evidence>
<dbReference type="InterPro" id="IPR012327">
    <property type="entry name" value="MeTrfase_D12"/>
</dbReference>
<dbReference type="PIRSF" id="PIRSF000398">
    <property type="entry name" value="M_m6A_EcoRV"/>
    <property type="match status" value="1"/>
</dbReference>